<comment type="caution">
    <text evidence="1">The sequence shown here is derived from an EMBL/GenBank/DDBJ whole genome shotgun (WGS) entry which is preliminary data.</text>
</comment>
<organism evidence="1 2">
    <name type="scientific">Rhizophagus irregularis (strain DAOM 197198w)</name>
    <name type="common">Glomus intraradices</name>
    <dbReference type="NCBI Taxonomy" id="1432141"/>
    <lineage>
        <taxon>Eukaryota</taxon>
        <taxon>Fungi</taxon>
        <taxon>Fungi incertae sedis</taxon>
        <taxon>Mucoromycota</taxon>
        <taxon>Glomeromycotina</taxon>
        <taxon>Glomeromycetes</taxon>
        <taxon>Glomerales</taxon>
        <taxon>Glomeraceae</taxon>
        <taxon>Rhizophagus</taxon>
    </lineage>
</organism>
<gene>
    <name evidence="1" type="ORF">RirG_068220</name>
</gene>
<dbReference type="EMBL" id="JEMT01015253">
    <property type="protein sequence ID" value="EXX72556.1"/>
    <property type="molecule type" value="Genomic_DNA"/>
</dbReference>
<dbReference type="OrthoDB" id="2303598at2759"/>
<proteinExistence type="predicted"/>
<dbReference type="AlphaFoldDB" id="A0A015LIP2"/>
<name>A0A015LIP2_RHIIW</name>
<dbReference type="HOGENOM" id="CLU_1031137_0_0_1"/>
<sequence length="281" mass="32849">MEPIYSIPPEKGVRFSKVYWPTHRINAKLEDLTLYHDYEIVADDYIKYYPSNNVEGAVGASCFVPLGDPNHNSPVSKEAPCYYLSQGTYLPSKLALVYTHEMKLRFPKKNKKGWHFIIVATEQMTKDEYIRAVKDLDWQVCNIKAAVYPDPLVRAKEDLEGVKDFRIIELYWLMFNLCINGMNYTDHFYANDIHTWIALDHPSFEEFLQHKARACFVFSILARMDISSVTLETYKFDILNELEDTFGWDVEKFLTDYKDQKAKLTSLYRIDSGVSEIEKSR</sequence>
<reference evidence="1 2" key="1">
    <citation type="submission" date="2014-02" db="EMBL/GenBank/DDBJ databases">
        <title>Single nucleus genome sequencing reveals high similarity among nuclei of an endomycorrhizal fungus.</title>
        <authorList>
            <person name="Lin K."/>
            <person name="Geurts R."/>
            <person name="Zhang Z."/>
            <person name="Limpens E."/>
            <person name="Saunders D.G."/>
            <person name="Mu D."/>
            <person name="Pang E."/>
            <person name="Cao H."/>
            <person name="Cha H."/>
            <person name="Lin T."/>
            <person name="Zhou Q."/>
            <person name="Shang Y."/>
            <person name="Li Y."/>
            <person name="Ivanov S."/>
            <person name="Sharma T."/>
            <person name="Velzen R.V."/>
            <person name="Ruijter N.D."/>
            <person name="Aanen D.K."/>
            <person name="Win J."/>
            <person name="Kamoun S."/>
            <person name="Bisseling T."/>
            <person name="Huang S."/>
        </authorList>
    </citation>
    <scope>NUCLEOTIDE SEQUENCE [LARGE SCALE GENOMIC DNA]</scope>
    <source>
        <strain evidence="2">DAOM197198w</strain>
    </source>
</reference>
<keyword evidence="2" id="KW-1185">Reference proteome</keyword>
<protein>
    <submittedName>
        <fullName evidence="1">Uncharacterized protein</fullName>
    </submittedName>
</protein>
<evidence type="ECO:0000313" key="2">
    <source>
        <dbReference type="Proteomes" id="UP000022910"/>
    </source>
</evidence>
<accession>A0A015LIP2</accession>
<dbReference type="Proteomes" id="UP000022910">
    <property type="component" value="Unassembled WGS sequence"/>
</dbReference>
<evidence type="ECO:0000313" key="1">
    <source>
        <dbReference type="EMBL" id="EXX72556.1"/>
    </source>
</evidence>